<dbReference type="RefSeq" id="WP_179360236.1">
    <property type="nucleotide sequence ID" value="NZ_CP026993.1"/>
</dbReference>
<accession>A0A7D5LZG6</accession>
<proteinExistence type="predicted"/>
<dbReference type="EMBL" id="CP026993">
    <property type="protein sequence ID" value="QLH03133.1"/>
    <property type="molecule type" value="Genomic_DNA"/>
</dbReference>
<dbReference type="OrthoDB" id="3379at2157"/>
<evidence type="ECO:0000313" key="1">
    <source>
        <dbReference type="EMBL" id="QLH03133.1"/>
    </source>
</evidence>
<gene>
    <name evidence="1" type="ORF">C5F47_06005</name>
</gene>
<keyword evidence="2" id="KW-1185">Reference proteome</keyword>
<evidence type="ECO:0000313" key="2">
    <source>
        <dbReference type="Proteomes" id="UP000509771"/>
    </source>
</evidence>
<sequence length="278" mass="32562">MNQETYPAKTQSKFSDWYDQTNYASIEWDGWNLPKSGESKDDCGQWAWRGCLDYKKHSDGMIQAQTYKLCCFRASCPKCAGQWASRSTARILDRLKASKKNLKYLKHVVVSPPTWLQHKPIEFLRKEARKMAKRAGIQGGLDIVHPFRKKGKQWYLSPHFHYLAFGWVTLTDEIFQKNGWLVKNIGIRENPIGTVMYLLSHAGVKKRRHTITWFGILSYSKLKIEKLDFHIKCPECEANFQRLICFREGWAVKPPPISMEISDEPKGWKYWLDHLRGF</sequence>
<reference evidence="1 2" key="1">
    <citation type="submission" date="2018-02" db="EMBL/GenBank/DDBJ databases">
        <title>Complete genome of Nitrosopumilus cobalaminigenes HCA1.</title>
        <authorList>
            <person name="Qin W."/>
            <person name="Zheng Y."/>
            <person name="Stahl D.A."/>
        </authorList>
    </citation>
    <scope>NUCLEOTIDE SEQUENCE [LARGE SCALE GENOMIC DNA]</scope>
    <source>
        <strain evidence="1 2">HCA1</strain>
    </source>
</reference>
<dbReference type="KEGG" id="ncl:C5F47_06005"/>
<dbReference type="GeneID" id="56059580"/>
<protein>
    <recommendedName>
        <fullName evidence="3">Transposase zinc-binding domain-containing protein</fullName>
    </recommendedName>
</protein>
<organism evidence="1 2">
    <name type="scientific">Nitrosopumilus cobalaminigenes</name>
    <dbReference type="NCBI Taxonomy" id="1470066"/>
    <lineage>
        <taxon>Archaea</taxon>
        <taxon>Nitrososphaerota</taxon>
        <taxon>Nitrososphaeria</taxon>
        <taxon>Nitrosopumilales</taxon>
        <taxon>Nitrosopumilaceae</taxon>
        <taxon>Nitrosopumilus</taxon>
    </lineage>
</organism>
<name>A0A7D5LZG6_9ARCH</name>
<evidence type="ECO:0008006" key="3">
    <source>
        <dbReference type="Google" id="ProtNLM"/>
    </source>
</evidence>
<dbReference type="AlphaFoldDB" id="A0A7D5LZG6"/>
<dbReference type="Proteomes" id="UP000509771">
    <property type="component" value="Chromosome"/>
</dbReference>